<organism evidence="2">
    <name type="scientific">anaerobic digester metagenome</name>
    <dbReference type="NCBI Taxonomy" id="1263854"/>
    <lineage>
        <taxon>unclassified sequences</taxon>
        <taxon>metagenomes</taxon>
        <taxon>ecological metagenomes</taxon>
    </lineage>
</organism>
<evidence type="ECO:0000313" key="2">
    <source>
        <dbReference type="EMBL" id="VFU19688.1"/>
    </source>
</evidence>
<feature type="transmembrane region" description="Helical" evidence="1">
    <location>
        <begin position="40"/>
        <end position="58"/>
    </location>
</feature>
<dbReference type="AlphaFoldDB" id="A0A485M7E4"/>
<proteinExistence type="predicted"/>
<gene>
    <name evidence="2" type="ORF">SCFA_960007</name>
</gene>
<name>A0A485M7E4_9ZZZZ</name>
<keyword evidence="1" id="KW-1133">Transmembrane helix</keyword>
<sequence length="79" mass="8762">MIVIMLIPVALAIAAGFEPMKWTVTYSWGNSIITSEVKSFTVNPPLIIFLGALVYGLFRNNLAFRAASAVSFLYIFLIF</sequence>
<protein>
    <submittedName>
        <fullName evidence="2">Uncharacterized protein</fullName>
    </submittedName>
</protein>
<reference evidence="2" key="1">
    <citation type="submission" date="2019-03" db="EMBL/GenBank/DDBJ databases">
        <authorList>
            <person name="Hao L."/>
        </authorList>
    </citation>
    <scope>NUCLEOTIDE SEQUENCE</scope>
</reference>
<accession>A0A485M7E4</accession>
<keyword evidence="1" id="KW-0472">Membrane</keyword>
<dbReference type="EMBL" id="CAADRN010000401">
    <property type="protein sequence ID" value="VFU19688.1"/>
    <property type="molecule type" value="Genomic_DNA"/>
</dbReference>
<keyword evidence="1" id="KW-0812">Transmembrane</keyword>
<evidence type="ECO:0000256" key="1">
    <source>
        <dbReference type="SAM" id="Phobius"/>
    </source>
</evidence>